<feature type="chain" id="PRO_5041648764" evidence="1">
    <location>
        <begin position="24"/>
        <end position="79"/>
    </location>
</feature>
<evidence type="ECO:0000256" key="1">
    <source>
        <dbReference type="SAM" id="SignalP"/>
    </source>
</evidence>
<dbReference type="AlphaFoldDB" id="A0AA85G813"/>
<accession>A0AA85G813</accession>
<keyword evidence="2" id="KW-1185">Reference proteome</keyword>
<organism evidence="2 3">
    <name type="scientific">Schistosoma rodhaini</name>
    <dbReference type="NCBI Taxonomy" id="6188"/>
    <lineage>
        <taxon>Eukaryota</taxon>
        <taxon>Metazoa</taxon>
        <taxon>Spiralia</taxon>
        <taxon>Lophotrochozoa</taxon>
        <taxon>Platyhelminthes</taxon>
        <taxon>Trematoda</taxon>
        <taxon>Digenea</taxon>
        <taxon>Strigeidida</taxon>
        <taxon>Schistosomatoidea</taxon>
        <taxon>Schistosomatidae</taxon>
        <taxon>Schistosoma</taxon>
    </lineage>
</organism>
<evidence type="ECO:0000313" key="3">
    <source>
        <dbReference type="WBParaSite" id="SRDH1_82400.1"/>
    </source>
</evidence>
<name>A0AA85G813_9TREM</name>
<feature type="signal peptide" evidence="1">
    <location>
        <begin position="1"/>
        <end position="23"/>
    </location>
</feature>
<keyword evidence="1" id="KW-0732">Signal</keyword>
<evidence type="ECO:0000313" key="2">
    <source>
        <dbReference type="Proteomes" id="UP000050792"/>
    </source>
</evidence>
<reference evidence="2" key="1">
    <citation type="submission" date="2022-06" db="EMBL/GenBank/DDBJ databases">
        <authorList>
            <person name="Berger JAMES D."/>
            <person name="Berger JAMES D."/>
        </authorList>
    </citation>
    <scope>NUCLEOTIDE SEQUENCE [LARGE SCALE GENOMIC DNA]</scope>
</reference>
<dbReference type="Proteomes" id="UP000050792">
    <property type="component" value="Unassembled WGS sequence"/>
</dbReference>
<sequence>MRRNYLLLYILIIVFILLKEINASGRQPKFVNVDEYGYPRSGDSSDIFDTFENNKTLGSAFMTLFHNLWLLFKQSFGLP</sequence>
<reference evidence="3" key="2">
    <citation type="submission" date="2023-11" db="UniProtKB">
        <authorList>
            <consortium name="WormBaseParasite"/>
        </authorList>
    </citation>
    <scope>IDENTIFICATION</scope>
</reference>
<dbReference type="WBParaSite" id="SRDH1_82400.1">
    <property type="protein sequence ID" value="SRDH1_82400.1"/>
    <property type="gene ID" value="SRDH1_82400"/>
</dbReference>
<protein>
    <submittedName>
        <fullName evidence="3">Uncharacterized protein</fullName>
    </submittedName>
</protein>
<proteinExistence type="predicted"/>